<dbReference type="EMBL" id="JADOES010000037">
    <property type="protein sequence ID" value="MBT9317057.1"/>
    <property type="molecule type" value="Genomic_DNA"/>
</dbReference>
<proteinExistence type="predicted"/>
<dbReference type="SUPFAM" id="SSF158414">
    <property type="entry name" value="HP0062-like"/>
    <property type="match status" value="1"/>
</dbReference>
<reference evidence="3" key="2">
    <citation type="journal article" date="2021" name="Mar. Drugs">
        <title>Genome Reduction and Secondary Metabolism of the Marine Sponge-Associated Cyanobacterium Leptothoe.</title>
        <authorList>
            <person name="Konstantinou D."/>
            <person name="Popin R.V."/>
            <person name="Fewer D.P."/>
            <person name="Sivonen K."/>
            <person name="Gkelis S."/>
        </authorList>
    </citation>
    <scope>NUCLEOTIDE SEQUENCE</scope>
    <source>
        <strain evidence="3">TAU-MAC 1115</strain>
    </source>
</reference>
<name>A0A947DHM2_9CYAN</name>
<feature type="coiled-coil region" evidence="1">
    <location>
        <begin position="16"/>
        <end position="43"/>
    </location>
</feature>
<feature type="region of interest" description="Disordered" evidence="2">
    <location>
        <begin position="126"/>
        <end position="199"/>
    </location>
</feature>
<keyword evidence="1" id="KW-0175">Coiled coil</keyword>
<evidence type="ECO:0000313" key="4">
    <source>
        <dbReference type="Proteomes" id="UP000717364"/>
    </source>
</evidence>
<evidence type="ECO:0000256" key="1">
    <source>
        <dbReference type="SAM" id="Coils"/>
    </source>
</evidence>
<organism evidence="3 4">
    <name type="scientific">Leptothoe spongobia TAU-MAC 1115</name>
    <dbReference type="NCBI Taxonomy" id="1967444"/>
    <lineage>
        <taxon>Bacteria</taxon>
        <taxon>Bacillati</taxon>
        <taxon>Cyanobacteriota</taxon>
        <taxon>Cyanophyceae</taxon>
        <taxon>Nodosilineales</taxon>
        <taxon>Cymatolegaceae</taxon>
        <taxon>Leptothoe</taxon>
        <taxon>Leptothoe spongobia</taxon>
    </lineage>
</organism>
<comment type="caution">
    <text evidence="3">The sequence shown here is derived from an EMBL/GenBank/DDBJ whole genome shotgun (WGS) entry which is preliminary data.</text>
</comment>
<dbReference type="Gene3D" id="1.10.287.850">
    <property type="entry name" value="HP0062-like domain"/>
    <property type="match status" value="1"/>
</dbReference>
<dbReference type="Proteomes" id="UP000717364">
    <property type="component" value="Unassembled WGS sequence"/>
</dbReference>
<feature type="compositionally biased region" description="Basic and acidic residues" evidence="2">
    <location>
        <begin position="129"/>
        <end position="175"/>
    </location>
</feature>
<dbReference type="AlphaFoldDB" id="A0A947DHM2"/>
<sequence length="199" mass="22096">MGFRTSFNHADAQDFCSQIGLLAEDLERELNHLENAWQDLESTWCDPQCAEFAPEIENLIADYKTSLNDLSESHYVVLGTKLFAKEKSGALGTFLKQALAAMEILPVVTGVGSAILANQYTTSLTDMRSQPETEQIKKEPKTCDQLDNSHELVEKANENHKELGDWADQKRKKSEDDADNDAFEASKTDDTIGGVPPSE</sequence>
<accession>A0A947DHM2</accession>
<reference evidence="3" key="1">
    <citation type="submission" date="2020-11" db="EMBL/GenBank/DDBJ databases">
        <authorList>
            <person name="Konstantinou D."/>
            <person name="Gkelis S."/>
            <person name="Popin R."/>
            <person name="Fewer D."/>
            <person name="Sivonen K."/>
        </authorList>
    </citation>
    <scope>NUCLEOTIDE SEQUENCE</scope>
    <source>
        <strain evidence="3">TAU-MAC 1115</strain>
    </source>
</reference>
<gene>
    <name evidence="3" type="ORF">IXB50_16660</name>
</gene>
<evidence type="ECO:0000313" key="3">
    <source>
        <dbReference type="EMBL" id="MBT9317057.1"/>
    </source>
</evidence>
<evidence type="ECO:0000256" key="2">
    <source>
        <dbReference type="SAM" id="MobiDB-lite"/>
    </source>
</evidence>
<dbReference type="InterPro" id="IPR029013">
    <property type="entry name" value="HP0062-like_sf"/>
</dbReference>
<dbReference type="RefSeq" id="WP_215610117.1">
    <property type="nucleotide sequence ID" value="NZ_JADOES010000037.1"/>
</dbReference>
<keyword evidence="4" id="KW-1185">Reference proteome</keyword>
<protein>
    <submittedName>
        <fullName evidence="3">Uncharacterized protein</fullName>
    </submittedName>
</protein>